<gene>
    <name evidence="4" type="ORF">DSM106972_003670</name>
</gene>
<feature type="compositionally biased region" description="Polar residues" evidence="1">
    <location>
        <begin position="61"/>
        <end position="71"/>
    </location>
</feature>
<feature type="domain" description="GerMN" evidence="3">
    <location>
        <begin position="107"/>
        <end position="193"/>
    </location>
</feature>
<name>A0A433VUX1_9CYAN</name>
<evidence type="ECO:0000313" key="4">
    <source>
        <dbReference type="EMBL" id="RUT09872.1"/>
    </source>
</evidence>
<evidence type="ECO:0000256" key="1">
    <source>
        <dbReference type="SAM" id="MobiDB-lite"/>
    </source>
</evidence>
<dbReference type="Proteomes" id="UP000271624">
    <property type="component" value="Unassembled WGS sequence"/>
</dbReference>
<sequence>MVQSDKEGKKMREQPRNNRISSGVIAAVSAAVVAVSSGVAWITWQATNNTQPVNPPKERVSQNNTKPPATTEQTAEIYLLRDTGRNLELVPIPVRVSASKDKPSEFLQAAFNGLLTAKNDGDTSSTIPLGTKVLGVKIENDAVRVNLSEEFTSGGGSASMTGRVGQVLYTATSLNPNAKVYIDVNGKQLDVLGGEGLELDQPLTRDSFAKNYQL</sequence>
<evidence type="ECO:0000313" key="5">
    <source>
        <dbReference type="Proteomes" id="UP000271624"/>
    </source>
</evidence>
<keyword evidence="2" id="KW-0812">Transmembrane</keyword>
<dbReference type="AlphaFoldDB" id="A0A433VUX1"/>
<keyword evidence="5" id="KW-1185">Reference proteome</keyword>
<evidence type="ECO:0000259" key="3">
    <source>
        <dbReference type="SMART" id="SM00909"/>
    </source>
</evidence>
<dbReference type="SMART" id="SM00909">
    <property type="entry name" value="Germane"/>
    <property type="match status" value="1"/>
</dbReference>
<comment type="caution">
    <text evidence="4">The sequence shown here is derived from an EMBL/GenBank/DDBJ whole genome shotgun (WGS) entry which is preliminary data.</text>
</comment>
<organism evidence="4 5">
    <name type="scientific">Dulcicalothrix desertica PCC 7102</name>
    <dbReference type="NCBI Taxonomy" id="232991"/>
    <lineage>
        <taxon>Bacteria</taxon>
        <taxon>Bacillati</taxon>
        <taxon>Cyanobacteriota</taxon>
        <taxon>Cyanophyceae</taxon>
        <taxon>Nostocales</taxon>
        <taxon>Calotrichaceae</taxon>
        <taxon>Dulcicalothrix</taxon>
    </lineage>
</organism>
<proteinExistence type="predicted"/>
<evidence type="ECO:0000256" key="2">
    <source>
        <dbReference type="SAM" id="Phobius"/>
    </source>
</evidence>
<protein>
    <recommendedName>
        <fullName evidence="3">GerMN domain-containing protein</fullName>
    </recommendedName>
</protein>
<keyword evidence="2" id="KW-0472">Membrane</keyword>
<dbReference type="InterPro" id="IPR019606">
    <property type="entry name" value="GerMN"/>
</dbReference>
<feature type="region of interest" description="Disordered" evidence="1">
    <location>
        <begin position="48"/>
        <end position="71"/>
    </location>
</feature>
<dbReference type="Pfam" id="PF10646">
    <property type="entry name" value="Germane"/>
    <property type="match status" value="1"/>
</dbReference>
<dbReference type="EMBL" id="RSCL01000001">
    <property type="protein sequence ID" value="RUT09872.1"/>
    <property type="molecule type" value="Genomic_DNA"/>
</dbReference>
<reference evidence="4" key="1">
    <citation type="submission" date="2018-12" db="EMBL/GenBank/DDBJ databases">
        <authorList>
            <person name="Will S."/>
            <person name="Neumann-Schaal M."/>
            <person name="Henke P."/>
        </authorList>
    </citation>
    <scope>NUCLEOTIDE SEQUENCE</scope>
    <source>
        <strain evidence="4">PCC 7102</strain>
    </source>
</reference>
<reference evidence="4" key="2">
    <citation type="journal article" date="2019" name="Genome Biol. Evol.">
        <title>Day and night: Metabolic profiles and evolutionary relationships of six axenic non-marine cyanobacteria.</title>
        <authorList>
            <person name="Will S.E."/>
            <person name="Henke P."/>
            <person name="Boedeker C."/>
            <person name="Huang S."/>
            <person name="Brinkmann H."/>
            <person name="Rohde M."/>
            <person name="Jarek M."/>
            <person name="Friedl T."/>
            <person name="Seufert S."/>
            <person name="Schumacher M."/>
            <person name="Overmann J."/>
            <person name="Neumann-Schaal M."/>
            <person name="Petersen J."/>
        </authorList>
    </citation>
    <scope>NUCLEOTIDE SEQUENCE [LARGE SCALE GENOMIC DNA]</scope>
    <source>
        <strain evidence="4">PCC 7102</strain>
    </source>
</reference>
<accession>A0A433VUX1</accession>
<keyword evidence="2" id="KW-1133">Transmembrane helix</keyword>
<feature type="transmembrane region" description="Helical" evidence="2">
    <location>
        <begin position="20"/>
        <end position="44"/>
    </location>
</feature>